<dbReference type="CDD" id="cd17574">
    <property type="entry name" value="REC_OmpR"/>
    <property type="match status" value="1"/>
</dbReference>
<dbReference type="FunFam" id="3.30.565.10:FF:000010">
    <property type="entry name" value="Sensor histidine kinase RcsC"/>
    <property type="match status" value="1"/>
</dbReference>
<dbReference type="SUPFAM" id="SSF47384">
    <property type="entry name" value="Homodimeric domain of signal transducing histidine kinase"/>
    <property type="match status" value="1"/>
</dbReference>
<dbReference type="Pfam" id="PF00672">
    <property type="entry name" value="HAMP"/>
    <property type="match status" value="1"/>
</dbReference>
<keyword evidence="9" id="KW-1133">Transmembrane helix</keyword>
<dbReference type="SUPFAM" id="SSF158472">
    <property type="entry name" value="HAMP domain-like"/>
    <property type="match status" value="1"/>
</dbReference>
<protein>
    <recommendedName>
        <fullName evidence="3">histidine kinase</fullName>
        <ecNumber evidence="3">2.7.13.3</ecNumber>
    </recommendedName>
</protein>
<keyword evidence="5" id="KW-0808">Transferase</keyword>
<dbReference type="GO" id="GO:0009927">
    <property type="term" value="F:histidine phosphotransfer kinase activity"/>
    <property type="evidence" value="ECO:0007669"/>
    <property type="project" value="TreeGrafter"/>
</dbReference>
<dbReference type="SUPFAM" id="SSF55781">
    <property type="entry name" value="GAF domain-like"/>
    <property type="match status" value="1"/>
</dbReference>
<keyword evidence="9" id="KW-0812">Transmembrane</keyword>
<dbReference type="InterPro" id="IPR036890">
    <property type="entry name" value="HATPase_C_sf"/>
</dbReference>
<dbReference type="InterPro" id="IPR003661">
    <property type="entry name" value="HisK_dim/P_dom"/>
</dbReference>
<evidence type="ECO:0000256" key="4">
    <source>
        <dbReference type="ARBA" id="ARBA00022553"/>
    </source>
</evidence>
<dbReference type="InterPro" id="IPR003594">
    <property type="entry name" value="HATPase_dom"/>
</dbReference>
<dbReference type="OrthoDB" id="9796457at2"/>
<reference evidence="14" key="2">
    <citation type="journal article" date="2020" name="Antonie Van Leeuwenhoek">
        <title>Labilibaculum antarcticum sp. nov., a novel facultative anaerobic, psychrotorelant bacterium isolated from marine sediment of Antarctica.</title>
        <authorList>
            <person name="Watanabe M."/>
            <person name="Kojima H."/>
            <person name="Fukui M."/>
        </authorList>
    </citation>
    <scope>NUCLEOTIDE SEQUENCE [LARGE SCALE GENOMIC DNA]</scope>
    <source>
        <strain evidence="14">SPP2</strain>
    </source>
</reference>
<dbReference type="Proteomes" id="UP000218267">
    <property type="component" value="Chromosome"/>
</dbReference>
<evidence type="ECO:0000256" key="5">
    <source>
        <dbReference type="ARBA" id="ARBA00022679"/>
    </source>
</evidence>
<organism evidence="13 14">
    <name type="scientific">Labilibaculum antarcticum</name>
    <dbReference type="NCBI Taxonomy" id="1717717"/>
    <lineage>
        <taxon>Bacteria</taxon>
        <taxon>Pseudomonadati</taxon>
        <taxon>Bacteroidota</taxon>
        <taxon>Bacteroidia</taxon>
        <taxon>Marinilabiliales</taxon>
        <taxon>Marinifilaceae</taxon>
        <taxon>Labilibaculum</taxon>
    </lineage>
</organism>
<evidence type="ECO:0000256" key="8">
    <source>
        <dbReference type="SAM" id="Coils"/>
    </source>
</evidence>
<dbReference type="Pfam" id="PF00512">
    <property type="entry name" value="HisKA"/>
    <property type="match status" value="1"/>
</dbReference>
<dbReference type="PANTHER" id="PTHR43047">
    <property type="entry name" value="TWO-COMPONENT HISTIDINE PROTEIN KINASE"/>
    <property type="match status" value="1"/>
</dbReference>
<dbReference type="PRINTS" id="PR00344">
    <property type="entry name" value="BCTRLSENSOR"/>
</dbReference>
<dbReference type="EMBL" id="AP018042">
    <property type="protein sequence ID" value="BAX81057.1"/>
    <property type="molecule type" value="Genomic_DNA"/>
</dbReference>
<feature type="domain" description="Histidine kinase" evidence="10">
    <location>
        <begin position="493"/>
        <end position="711"/>
    </location>
</feature>
<dbReference type="InterPro" id="IPR011006">
    <property type="entry name" value="CheY-like_superfamily"/>
</dbReference>
<evidence type="ECO:0000256" key="2">
    <source>
        <dbReference type="ARBA" id="ARBA00004370"/>
    </source>
</evidence>
<dbReference type="Gene3D" id="3.40.50.2300">
    <property type="match status" value="2"/>
</dbReference>
<keyword evidence="14" id="KW-1185">Reference proteome</keyword>
<dbReference type="AlphaFoldDB" id="A0A1Y1CL07"/>
<evidence type="ECO:0000313" key="13">
    <source>
        <dbReference type="EMBL" id="BAX81057.1"/>
    </source>
</evidence>
<dbReference type="CDD" id="cd00082">
    <property type="entry name" value="HisKA"/>
    <property type="match status" value="1"/>
</dbReference>
<evidence type="ECO:0000259" key="12">
    <source>
        <dbReference type="PROSITE" id="PS50885"/>
    </source>
</evidence>
<comment type="catalytic activity">
    <reaction evidence="1">
        <text>ATP + protein L-histidine = ADP + protein N-phospho-L-histidine.</text>
        <dbReference type="EC" id="2.7.13.3"/>
    </reaction>
</comment>
<dbReference type="SUPFAM" id="SSF55874">
    <property type="entry name" value="ATPase domain of HSP90 chaperone/DNA topoisomerase II/histidine kinase"/>
    <property type="match status" value="1"/>
</dbReference>
<dbReference type="Gene3D" id="1.10.287.130">
    <property type="match status" value="1"/>
</dbReference>
<dbReference type="InterPro" id="IPR024478">
    <property type="entry name" value="HlyB_4HB_MCP"/>
</dbReference>
<dbReference type="KEGG" id="mbas:ALGA_2745"/>
<keyword evidence="8" id="KW-0175">Coiled coil</keyword>
<proteinExistence type="predicted"/>
<dbReference type="GO" id="GO:0005886">
    <property type="term" value="C:plasma membrane"/>
    <property type="evidence" value="ECO:0007669"/>
    <property type="project" value="TreeGrafter"/>
</dbReference>
<dbReference type="InterPro" id="IPR001789">
    <property type="entry name" value="Sig_transdc_resp-reg_receiver"/>
</dbReference>
<sequence length="1023" mass="115659">MLKLRNLSIGLRLFLGFLFLTLFTVSIGLIALWNSNQHITTIDDIFDHPYTVSNSVQEIETNIISIHRSMKDIVLAKDENEINSEIKSVNAHQEEINRLFTIVTNEFLGDLNDVTAAWNSFKAWKPIRAEVIALAKIGEKDQAAQITKGKGALHIRELNQKIKKMKDFANQKADSFRNATVARGQLLFRIILLILIVSTFLSIYISFKITQSIRRPIKKMNKVSEAIQQGNLNIRNEITANDELNSLAEGINNMTDALRTRVNVQNGVSSISKSIIASIKLRDFAAKLIECMMEVTKSNSANFYILNEDEKRYKSIASIGANKNALQEFPMTNPPGEFAWSIHKKKMQIIDGLQNHPGFEFSTSIGEYAPMEIISFPIIEANKVSAIISLSNLDKFTPESRDILALSSLSINTAFENLISARKTKTLADRLVIINQTLEAQSEELKEQTNELQEQSLELQNQATELNVQNSNLESKSLEVKEANRLKSEFLSNMSHELRTPLNSIMALSRTLIMQAKDKLNEEENSYLEIVERNGKNLLQLINDILDLSKIEAGKMDVYPLQIQLNPILKLLKENIQPLAIQKGIILDFNYSDNLPYFDSDEVRLSQILTNLVSNAIKFTEKGKVVISAFHDKDQIKIEVKDTGIGISNKNLESIFDEFRQIDGSSSRQYEGTGLGLAIVRELVRMLGGEITVRSEVDKGSCFTLTLPLVWHLEKEASPFILYSVPDTKNKLNQLEENLQLSSDAQNYNTSTLNKSRENTRILMIEDNDTAIIQMKQVLKQEGYQVDVAKGGREALEYIKHTIPDGIILDLMMPDVDGFEVLEQIRNKEHTVNIPVVILTAKDLTREDLNRLSANNVQQLIQKGDVNIRALLEKINKMFAQTEERIPFEHRNHTCSKIKLEKDRKAKVLIIEDNPDNMVTIKAILGDKYEIHEAIDGEQGLEMIKSECPHLILLDMALPKIEGLEVVRRIKSDTKTQHIPVIALTAMAMIEDKEAILKAGCDEYVTKPVGHLEILSKIENFFI</sequence>
<feature type="domain" description="HAMP" evidence="12">
    <location>
        <begin position="211"/>
        <end position="263"/>
    </location>
</feature>
<keyword evidence="6" id="KW-0418">Kinase</keyword>
<dbReference type="Pfam" id="PF12729">
    <property type="entry name" value="4HB_MCP_1"/>
    <property type="match status" value="1"/>
</dbReference>
<feature type="domain" description="Response regulatory" evidence="11">
    <location>
        <begin position="761"/>
        <end position="875"/>
    </location>
</feature>
<dbReference type="CDD" id="cd06225">
    <property type="entry name" value="HAMP"/>
    <property type="match status" value="1"/>
</dbReference>
<feature type="transmembrane region" description="Helical" evidence="9">
    <location>
        <begin position="186"/>
        <end position="207"/>
    </location>
</feature>
<dbReference type="Gene3D" id="6.10.340.10">
    <property type="match status" value="1"/>
</dbReference>
<reference evidence="13 14" key="1">
    <citation type="journal article" date="2018" name="Mar. Genomics">
        <title>Complete genome sequence of Marinifilaceae bacterium strain SPP2, isolated from the Antarctic marine sediment.</title>
        <authorList>
            <person name="Watanabe M."/>
            <person name="Kojima H."/>
            <person name="Fukui M."/>
        </authorList>
    </citation>
    <scope>NUCLEOTIDE SEQUENCE [LARGE SCALE GENOMIC DNA]</scope>
    <source>
        <strain evidence="13 14">SPP2</strain>
    </source>
</reference>
<dbReference type="PROSITE" id="PS50109">
    <property type="entry name" value="HIS_KIN"/>
    <property type="match status" value="1"/>
</dbReference>
<dbReference type="PROSITE" id="PS50110">
    <property type="entry name" value="RESPONSE_REGULATORY"/>
    <property type="match status" value="2"/>
</dbReference>
<accession>A0A1Y1CL07</accession>
<dbReference type="SMART" id="SM00448">
    <property type="entry name" value="REC"/>
    <property type="match status" value="2"/>
</dbReference>
<dbReference type="Pfam" id="PF00072">
    <property type="entry name" value="Response_reg"/>
    <property type="match status" value="2"/>
</dbReference>
<name>A0A1Y1CL07_9BACT</name>
<feature type="transmembrane region" description="Helical" evidence="9">
    <location>
        <begin position="12"/>
        <end position="33"/>
    </location>
</feature>
<evidence type="ECO:0000259" key="10">
    <source>
        <dbReference type="PROSITE" id="PS50109"/>
    </source>
</evidence>
<feature type="modified residue" description="4-aspartylphosphate" evidence="7">
    <location>
        <position position="810"/>
    </location>
</feature>
<dbReference type="EC" id="2.7.13.3" evidence="3"/>
<dbReference type="SMART" id="SM00387">
    <property type="entry name" value="HATPase_c"/>
    <property type="match status" value="1"/>
</dbReference>
<dbReference type="InterPro" id="IPR029016">
    <property type="entry name" value="GAF-like_dom_sf"/>
</dbReference>
<dbReference type="InterPro" id="IPR036097">
    <property type="entry name" value="HisK_dim/P_sf"/>
</dbReference>
<dbReference type="Gene3D" id="3.30.565.10">
    <property type="entry name" value="Histidine kinase-like ATPase, C-terminal domain"/>
    <property type="match status" value="1"/>
</dbReference>
<dbReference type="InterPro" id="IPR005467">
    <property type="entry name" value="His_kinase_dom"/>
</dbReference>
<dbReference type="CDD" id="cd16922">
    <property type="entry name" value="HATPase_EvgS-ArcB-TorS-like"/>
    <property type="match status" value="1"/>
</dbReference>
<evidence type="ECO:0000259" key="11">
    <source>
        <dbReference type="PROSITE" id="PS50110"/>
    </source>
</evidence>
<dbReference type="SUPFAM" id="SSF52172">
    <property type="entry name" value="CheY-like"/>
    <property type="match status" value="2"/>
</dbReference>
<dbReference type="PROSITE" id="PS50885">
    <property type="entry name" value="HAMP"/>
    <property type="match status" value="1"/>
</dbReference>
<evidence type="ECO:0000256" key="3">
    <source>
        <dbReference type="ARBA" id="ARBA00012438"/>
    </source>
</evidence>
<feature type="domain" description="Response regulatory" evidence="11">
    <location>
        <begin position="907"/>
        <end position="1022"/>
    </location>
</feature>
<feature type="modified residue" description="4-aspartylphosphate" evidence="7">
    <location>
        <position position="955"/>
    </location>
</feature>
<dbReference type="GO" id="GO:0000155">
    <property type="term" value="F:phosphorelay sensor kinase activity"/>
    <property type="evidence" value="ECO:0007669"/>
    <property type="project" value="InterPro"/>
</dbReference>
<evidence type="ECO:0000256" key="7">
    <source>
        <dbReference type="PROSITE-ProRule" id="PRU00169"/>
    </source>
</evidence>
<comment type="subcellular location">
    <subcellularLocation>
        <location evidence="2">Membrane</location>
    </subcellularLocation>
</comment>
<dbReference type="Pfam" id="PF02518">
    <property type="entry name" value="HATPase_c"/>
    <property type="match status" value="1"/>
</dbReference>
<evidence type="ECO:0000256" key="6">
    <source>
        <dbReference type="ARBA" id="ARBA00022777"/>
    </source>
</evidence>
<dbReference type="SMART" id="SM00388">
    <property type="entry name" value="HisKA"/>
    <property type="match status" value="1"/>
</dbReference>
<evidence type="ECO:0000313" key="14">
    <source>
        <dbReference type="Proteomes" id="UP000218267"/>
    </source>
</evidence>
<keyword evidence="4 7" id="KW-0597">Phosphoprotein</keyword>
<dbReference type="Gene3D" id="3.30.450.40">
    <property type="match status" value="1"/>
</dbReference>
<dbReference type="InterPro" id="IPR004358">
    <property type="entry name" value="Sig_transdc_His_kin-like_C"/>
</dbReference>
<dbReference type="InterPro" id="IPR003660">
    <property type="entry name" value="HAMP_dom"/>
</dbReference>
<dbReference type="PANTHER" id="PTHR43047:SF72">
    <property type="entry name" value="OSMOSENSING HISTIDINE PROTEIN KINASE SLN1"/>
    <property type="match status" value="1"/>
</dbReference>
<evidence type="ECO:0000256" key="1">
    <source>
        <dbReference type="ARBA" id="ARBA00000085"/>
    </source>
</evidence>
<keyword evidence="9" id="KW-0472">Membrane</keyword>
<gene>
    <name evidence="13" type="ORF">ALGA_2745</name>
</gene>
<feature type="coiled-coil region" evidence="8">
    <location>
        <begin position="428"/>
        <end position="476"/>
    </location>
</feature>
<dbReference type="RefSeq" id="WP_096430025.1">
    <property type="nucleotide sequence ID" value="NZ_AP018042.1"/>
</dbReference>
<dbReference type="SMART" id="SM00304">
    <property type="entry name" value="HAMP"/>
    <property type="match status" value="1"/>
</dbReference>
<evidence type="ECO:0000256" key="9">
    <source>
        <dbReference type="SAM" id="Phobius"/>
    </source>
</evidence>